<keyword evidence="1" id="KW-1133">Transmembrane helix</keyword>
<keyword evidence="3" id="KW-1185">Reference proteome</keyword>
<keyword evidence="1" id="KW-0472">Membrane</keyword>
<dbReference type="AlphaFoldDB" id="A0A7M5UZ10"/>
<organism evidence="2 3">
    <name type="scientific">Clytia hemisphaerica</name>
    <dbReference type="NCBI Taxonomy" id="252671"/>
    <lineage>
        <taxon>Eukaryota</taxon>
        <taxon>Metazoa</taxon>
        <taxon>Cnidaria</taxon>
        <taxon>Hydrozoa</taxon>
        <taxon>Hydroidolina</taxon>
        <taxon>Leptothecata</taxon>
        <taxon>Obeliida</taxon>
        <taxon>Clytiidae</taxon>
        <taxon>Clytia</taxon>
    </lineage>
</organism>
<keyword evidence="1" id="KW-0812">Transmembrane</keyword>
<dbReference type="EnsemblMetazoa" id="CLYHEMT000787.1">
    <property type="protein sequence ID" value="CLYHEMP000787.1"/>
    <property type="gene ID" value="CLYHEMG000787"/>
</dbReference>
<evidence type="ECO:0000313" key="2">
    <source>
        <dbReference type="EnsemblMetazoa" id="CLYHEMP000787.1"/>
    </source>
</evidence>
<feature type="transmembrane region" description="Helical" evidence="1">
    <location>
        <begin position="166"/>
        <end position="184"/>
    </location>
</feature>
<accession>A0A7M5UZ10</accession>
<proteinExistence type="predicted"/>
<protein>
    <submittedName>
        <fullName evidence="2">Uncharacterized protein</fullName>
    </submittedName>
</protein>
<name>A0A7M5UZ10_9CNID</name>
<evidence type="ECO:0000256" key="1">
    <source>
        <dbReference type="SAM" id="Phobius"/>
    </source>
</evidence>
<reference evidence="2" key="1">
    <citation type="submission" date="2021-01" db="UniProtKB">
        <authorList>
            <consortium name="EnsemblMetazoa"/>
        </authorList>
    </citation>
    <scope>IDENTIFICATION</scope>
</reference>
<evidence type="ECO:0000313" key="3">
    <source>
        <dbReference type="Proteomes" id="UP000594262"/>
    </source>
</evidence>
<dbReference type="RefSeq" id="XP_066921943.1">
    <property type="nucleotide sequence ID" value="XM_067065842.1"/>
</dbReference>
<feature type="transmembrane region" description="Helical" evidence="1">
    <location>
        <begin position="105"/>
        <end position="123"/>
    </location>
</feature>
<sequence>MRVIYLSKLQFKSLKKEITCLLSFIFAILAIIQITHHESRVNYHCLLFGKISERDRLFEEGSIPLCLLYVLTQYFMAFSSLFLWYHTRKFPEFSWAGTTQSRICWAVWFLYLLSMYTTVLLGIRSICNSLTTPICDDSMILYIDFKVFKPKYFDAWYFLRFWKRSMIFSSLCMVSTMLFCFFNWSSKDDTITPSPPQEKYTIVSV</sequence>
<feature type="transmembrane region" description="Helical" evidence="1">
    <location>
        <begin position="20"/>
        <end position="36"/>
    </location>
</feature>
<dbReference type="Proteomes" id="UP000594262">
    <property type="component" value="Unplaced"/>
</dbReference>
<dbReference type="GeneID" id="136809324"/>
<feature type="transmembrane region" description="Helical" evidence="1">
    <location>
        <begin position="62"/>
        <end position="85"/>
    </location>
</feature>